<evidence type="ECO:0000256" key="1">
    <source>
        <dbReference type="SAM" id="MobiDB-lite"/>
    </source>
</evidence>
<feature type="compositionally biased region" description="Basic and acidic residues" evidence="1">
    <location>
        <begin position="586"/>
        <end position="603"/>
    </location>
</feature>
<sequence>MNEEDLALEQALMLAQQAQGGPPGQSFEPSFFQPPSPEQKNVQQNDAMYYSQQLPDAPEPREALEQRIDPREMERLSIQGYMIPNKASDIKSDDQGTYPVDAGGNRLDWVRRPGILPVTSDQGELRAAMPYFLEQAGNMASGIVPVKGAGAILGSGPIRKAGQVAAEARASSVAPEGNIMMRPSISQYDLKGPETQTVESFLNQIKGMPGIPQETIEDIALRFHQNSPSIDLRQPVAKSEFESLFPPSKYNKVDLGTPKIPDPDDFFFNEAYRLANAEPEHVITRFLNDVRVPFLGYPERKMDVQAIQDVFFMGDKPIESLPEHVLDALYKNGINDQKSFSAQWAESRDNYIDEMRKMKLEEYKQQADNPQLKYTYSEDQRLVPQVTAESHPENYFEIGITHPDQKGTYTHFGAPPGDQPLVAHFRGQFLPRGGTILNEGAFKYETAGVTGSSIREKPSYIKAVPKSMVIEEIQSDVQKGIEQLGHLQNIHATAFKAAVQHGLENNVKTIYYPTAKTIAAARGMEAAKFSPIYDKEVVKQGINPLSKIPGVSMENLGGDYIKIDFTPDAIKYILKGPGQRLTNYDRGGEVNEYKPEPMSKIPEDSEAPPSDPIGDLLSQLKSYDAAPPIEDQISSIMRDRRDTDDSIANLLRRQEDEAAPLQEPSGKRFMDRALQTTLKSENVDFRPSVSSNWNAKWEDAMRDKYGHLKGELIRQDFEPAPVSRGTGSTPEELNIDRHFTRTSQNRADPKLAEEKGGRFAQDVAEMMFQLEKEGTRTPRTSRAKSTPRASGGSVDDKYASLDFSDVLPYKFG</sequence>
<gene>
    <name evidence="2" type="ORF">UFOVP661_49</name>
</gene>
<dbReference type="EMBL" id="LR796642">
    <property type="protein sequence ID" value="CAB4156364.1"/>
    <property type="molecule type" value="Genomic_DNA"/>
</dbReference>
<feature type="compositionally biased region" description="Low complexity" evidence="1">
    <location>
        <begin position="15"/>
        <end position="31"/>
    </location>
</feature>
<accession>A0A6J5NM56</accession>
<feature type="region of interest" description="Disordered" evidence="1">
    <location>
        <begin position="770"/>
        <end position="797"/>
    </location>
</feature>
<proteinExistence type="predicted"/>
<protein>
    <submittedName>
        <fullName evidence="2">Uncharacterized protein</fullName>
    </submittedName>
</protein>
<name>A0A6J5NM56_9CAUD</name>
<feature type="compositionally biased region" description="Polar residues" evidence="1">
    <location>
        <begin position="777"/>
        <end position="788"/>
    </location>
</feature>
<feature type="region of interest" description="Disordered" evidence="1">
    <location>
        <begin position="583"/>
        <end position="609"/>
    </location>
</feature>
<reference evidence="2" key="1">
    <citation type="submission" date="2020-04" db="EMBL/GenBank/DDBJ databases">
        <authorList>
            <person name="Chiriac C."/>
            <person name="Salcher M."/>
            <person name="Ghai R."/>
            <person name="Kavagutti S V."/>
        </authorList>
    </citation>
    <scope>NUCLEOTIDE SEQUENCE</scope>
</reference>
<feature type="region of interest" description="Disordered" evidence="1">
    <location>
        <begin position="15"/>
        <end position="43"/>
    </location>
</feature>
<organism evidence="2">
    <name type="scientific">uncultured Caudovirales phage</name>
    <dbReference type="NCBI Taxonomy" id="2100421"/>
    <lineage>
        <taxon>Viruses</taxon>
        <taxon>Duplodnaviria</taxon>
        <taxon>Heunggongvirae</taxon>
        <taxon>Uroviricota</taxon>
        <taxon>Caudoviricetes</taxon>
        <taxon>Peduoviridae</taxon>
        <taxon>Maltschvirus</taxon>
        <taxon>Maltschvirus maltsch</taxon>
    </lineage>
</organism>
<evidence type="ECO:0000313" key="2">
    <source>
        <dbReference type="EMBL" id="CAB4156364.1"/>
    </source>
</evidence>